<dbReference type="GO" id="GO:0005524">
    <property type="term" value="F:ATP binding"/>
    <property type="evidence" value="ECO:0007669"/>
    <property type="project" value="InterPro"/>
</dbReference>
<keyword evidence="2" id="KW-0472">Membrane</keyword>
<dbReference type="InterPro" id="IPR032675">
    <property type="entry name" value="LRR_dom_sf"/>
</dbReference>
<evidence type="ECO:0000259" key="4">
    <source>
        <dbReference type="PROSITE" id="PS50011"/>
    </source>
</evidence>
<dbReference type="InterPro" id="IPR000719">
    <property type="entry name" value="Prot_kinase_dom"/>
</dbReference>
<dbReference type="PROSITE" id="PS50011">
    <property type="entry name" value="PROTEIN_KINASE_DOM"/>
    <property type="match status" value="1"/>
</dbReference>
<dbReference type="PANTHER" id="PTHR48007">
    <property type="entry name" value="LEUCINE-RICH REPEAT RECEPTOR-LIKE PROTEIN KINASE PXC1"/>
    <property type="match status" value="1"/>
</dbReference>
<feature type="transmembrane region" description="Helical" evidence="2">
    <location>
        <begin position="251"/>
        <end position="273"/>
    </location>
</feature>
<feature type="chain" id="PRO_5043351597" description="Protein kinase domain-containing protein" evidence="3">
    <location>
        <begin position="30"/>
        <end position="626"/>
    </location>
</feature>
<keyword evidence="3" id="KW-0732">Signal</keyword>
<gene>
    <name evidence="5" type="ORF">M0R45_023156</name>
</gene>
<keyword evidence="2" id="KW-1133">Transmembrane helix</keyword>
<dbReference type="SUPFAM" id="SSF52058">
    <property type="entry name" value="L domain-like"/>
    <property type="match status" value="1"/>
</dbReference>
<proteinExistence type="predicted"/>
<feature type="domain" description="Protein kinase" evidence="4">
    <location>
        <begin position="342"/>
        <end position="618"/>
    </location>
</feature>
<feature type="region of interest" description="Disordered" evidence="1">
    <location>
        <begin position="220"/>
        <end position="242"/>
    </location>
</feature>
<protein>
    <recommendedName>
        <fullName evidence="4">Protein kinase domain-containing protein</fullName>
    </recommendedName>
</protein>
<evidence type="ECO:0000256" key="3">
    <source>
        <dbReference type="SAM" id="SignalP"/>
    </source>
</evidence>
<dbReference type="Gene3D" id="3.30.200.20">
    <property type="entry name" value="Phosphorylase Kinase, domain 1"/>
    <property type="match status" value="1"/>
</dbReference>
<evidence type="ECO:0000256" key="1">
    <source>
        <dbReference type="SAM" id="MobiDB-lite"/>
    </source>
</evidence>
<evidence type="ECO:0000313" key="6">
    <source>
        <dbReference type="Proteomes" id="UP001457282"/>
    </source>
</evidence>
<feature type="region of interest" description="Disordered" evidence="1">
    <location>
        <begin position="292"/>
        <end position="315"/>
    </location>
</feature>
<dbReference type="InterPro" id="IPR001245">
    <property type="entry name" value="Ser-Thr/Tyr_kinase_cat_dom"/>
</dbReference>
<keyword evidence="2" id="KW-0812">Transmembrane</keyword>
<reference evidence="5 6" key="1">
    <citation type="journal article" date="2023" name="G3 (Bethesda)">
        <title>A chromosome-length genome assembly and annotation of blackberry (Rubus argutus, cv. 'Hillquist').</title>
        <authorList>
            <person name="Bruna T."/>
            <person name="Aryal R."/>
            <person name="Dudchenko O."/>
            <person name="Sargent D.J."/>
            <person name="Mead D."/>
            <person name="Buti M."/>
            <person name="Cavallini A."/>
            <person name="Hytonen T."/>
            <person name="Andres J."/>
            <person name="Pham M."/>
            <person name="Weisz D."/>
            <person name="Mascagni F."/>
            <person name="Usai G."/>
            <person name="Natali L."/>
            <person name="Bassil N."/>
            <person name="Fernandez G.E."/>
            <person name="Lomsadze A."/>
            <person name="Armour M."/>
            <person name="Olukolu B."/>
            <person name="Poorten T."/>
            <person name="Britton C."/>
            <person name="Davik J."/>
            <person name="Ashrafi H."/>
            <person name="Aiden E.L."/>
            <person name="Borodovsky M."/>
            <person name="Worthington M."/>
        </authorList>
    </citation>
    <scope>NUCLEOTIDE SEQUENCE [LARGE SCALE GENOMIC DNA]</scope>
    <source>
        <strain evidence="5">PI 553951</strain>
    </source>
</reference>
<dbReference type="EMBL" id="JBEDUW010000005">
    <property type="protein sequence ID" value="KAK9925894.1"/>
    <property type="molecule type" value="Genomic_DNA"/>
</dbReference>
<dbReference type="SUPFAM" id="SSF56112">
    <property type="entry name" value="Protein kinase-like (PK-like)"/>
    <property type="match status" value="1"/>
</dbReference>
<dbReference type="Gene3D" id="1.10.510.10">
    <property type="entry name" value="Transferase(Phosphotransferase) domain 1"/>
    <property type="match status" value="1"/>
</dbReference>
<name>A0AAW1WPE8_RUBAR</name>
<evidence type="ECO:0000313" key="5">
    <source>
        <dbReference type="EMBL" id="KAK9925894.1"/>
    </source>
</evidence>
<dbReference type="InterPro" id="IPR011009">
    <property type="entry name" value="Kinase-like_dom_sf"/>
</dbReference>
<feature type="signal peptide" evidence="3">
    <location>
        <begin position="1"/>
        <end position="29"/>
    </location>
</feature>
<dbReference type="InterPro" id="IPR046959">
    <property type="entry name" value="PRK1-6/SRF4-like"/>
</dbReference>
<feature type="compositionally biased region" description="Basic and acidic residues" evidence="1">
    <location>
        <begin position="293"/>
        <end position="306"/>
    </location>
</feature>
<organism evidence="5 6">
    <name type="scientific">Rubus argutus</name>
    <name type="common">Southern blackberry</name>
    <dbReference type="NCBI Taxonomy" id="59490"/>
    <lineage>
        <taxon>Eukaryota</taxon>
        <taxon>Viridiplantae</taxon>
        <taxon>Streptophyta</taxon>
        <taxon>Embryophyta</taxon>
        <taxon>Tracheophyta</taxon>
        <taxon>Spermatophyta</taxon>
        <taxon>Magnoliopsida</taxon>
        <taxon>eudicotyledons</taxon>
        <taxon>Gunneridae</taxon>
        <taxon>Pentapetalae</taxon>
        <taxon>rosids</taxon>
        <taxon>fabids</taxon>
        <taxon>Rosales</taxon>
        <taxon>Rosaceae</taxon>
        <taxon>Rosoideae</taxon>
        <taxon>Rosoideae incertae sedis</taxon>
        <taxon>Rubus</taxon>
    </lineage>
</organism>
<dbReference type="PANTHER" id="PTHR48007:SF43">
    <property type="entry name" value="POLLEN RECEPTOR-LIKE KINASE 4"/>
    <property type="match status" value="1"/>
</dbReference>
<dbReference type="Pfam" id="PF07714">
    <property type="entry name" value="PK_Tyr_Ser-Thr"/>
    <property type="match status" value="1"/>
</dbReference>
<dbReference type="Gene3D" id="3.80.10.10">
    <property type="entry name" value="Ribonuclease Inhibitor"/>
    <property type="match status" value="1"/>
</dbReference>
<keyword evidence="6" id="KW-1185">Reference proteome</keyword>
<feature type="compositionally biased region" description="Low complexity" evidence="1">
    <location>
        <begin position="220"/>
        <end position="237"/>
    </location>
</feature>
<comment type="caution">
    <text evidence="5">The sequence shown here is derived from an EMBL/GenBank/DDBJ whole genome shotgun (WGS) entry which is preliminary data.</text>
</comment>
<dbReference type="Proteomes" id="UP001457282">
    <property type="component" value="Unassembled WGS sequence"/>
</dbReference>
<sequence>MQLMASSLSIKCYLFLAILLFVMYKSAIAQTGYSEKEKEALDALKATFNIPFLNDNWTGIPCFLSETSKWYGIQCGSNGRIAGIVLESLGLLGNVKVDAFIEFTEMSALSLKNNYILGNMMNFSLNQKLAHIDISRNMLSGPISSSVLSLGILESLFVQDNELSGRIPELNQSTLKALNVSNNKLYGPIPTTQALQAFGSNSYSGNSGLCGPPTTIPCGITPTGTPHSDSGNKNGSSDSDKKDSDTCSECAMFYILIAVCLVIALFLSVLYYMKYRKPKKVMKEVITTSTKPLNEESKDGEKKVEEGQAVSSVGGQQEKGKLTFIGVGEGAAAEFGLGDLLKASAEGLGRGIFGNSYKTKISGKQDVVVKRIRDLKPLVNEEFNKQLQLIANLKHPNLLPLLAYYHSKDEKLLIYRYVRNGNLFSRLFGERGANRIAFKWSSRLSVARGVARALEYLHLNATSPNIPPHGNLKASNILLDENDMVLVSDYGFASLVALPIAAQRMVSYKSPEYKRTKEISKESDVWTYGSLLLELLTGKISACTAPPGVNGVDLCSWVHRAVREEWTAEIFDLELSKHRIACSGMLRLLQIGMQCCDPSPEKRPQMTEVAREVENIRITESGVDSD</sequence>
<evidence type="ECO:0000256" key="2">
    <source>
        <dbReference type="SAM" id="Phobius"/>
    </source>
</evidence>
<dbReference type="GO" id="GO:0004672">
    <property type="term" value="F:protein kinase activity"/>
    <property type="evidence" value="ECO:0007669"/>
    <property type="project" value="InterPro"/>
</dbReference>
<accession>A0AAW1WPE8</accession>
<dbReference type="AlphaFoldDB" id="A0AAW1WPE8"/>